<dbReference type="PANTHER" id="PTHR37984:SF12">
    <property type="entry name" value="RIBONUCLEASE H"/>
    <property type="match status" value="1"/>
</dbReference>
<evidence type="ECO:0000256" key="4">
    <source>
        <dbReference type="ARBA" id="ARBA00022722"/>
    </source>
</evidence>
<dbReference type="InterPro" id="IPR050951">
    <property type="entry name" value="Retrovirus_Pol_polyprotein"/>
</dbReference>
<evidence type="ECO:0000256" key="2">
    <source>
        <dbReference type="ARBA" id="ARBA00022679"/>
    </source>
</evidence>
<feature type="domain" description="Integrase catalytic" evidence="10">
    <location>
        <begin position="767"/>
        <end position="917"/>
    </location>
</feature>
<dbReference type="InterPro" id="IPR041588">
    <property type="entry name" value="Integrase_H2C2"/>
</dbReference>
<dbReference type="GO" id="GO:0016787">
    <property type="term" value="F:hydrolase activity"/>
    <property type="evidence" value="ECO:0007669"/>
    <property type="project" value="UniProtKB-KW"/>
</dbReference>
<dbReference type="Pfam" id="PF00078">
    <property type="entry name" value="RVT_1"/>
    <property type="match status" value="1"/>
</dbReference>
<dbReference type="EC" id="2.7.7.49" evidence="1"/>
<feature type="compositionally biased region" description="Basic and acidic residues" evidence="8">
    <location>
        <begin position="1028"/>
        <end position="1038"/>
    </location>
</feature>
<accession>A0A147BJE4</accession>
<dbReference type="InterPro" id="IPR041373">
    <property type="entry name" value="RT_RNaseH"/>
</dbReference>
<keyword evidence="4" id="KW-0540">Nuclease</keyword>
<evidence type="ECO:0000256" key="6">
    <source>
        <dbReference type="ARBA" id="ARBA00022801"/>
    </source>
</evidence>
<dbReference type="PANTHER" id="PTHR37984">
    <property type="entry name" value="PROTEIN CBG26694"/>
    <property type="match status" value="1"/>
</dbReference>
<dbReference type="FunFam" id="3.30.70.270:FF:000026">
    <property type="entry name" value="Transposon Ty3-G Gag-Pol polyprotein"/>
    <property type="match status" value="1"/>
</dbReference>
<dbReference type="InterPro" id="IPR021109">
    <property type="entry name" value="Peptidase_aspartic_dom_sf"/>
</dbReference>
<organism evidence="11">
    <name type="scientific">Ixodes ricinus</name>
    <name type="common">Common tick</name>
    <name type="synonym">Acarus ricinus</name>
    <dbReference type="NCBI Taxonomy" id="34613"/>
    <lineage>
        <taxon>Eukaryota</taxon>
        <taxon>Metazoa</taxon>
        <taxon>Ecdysozoa</taxon>
        <taxon>Arthropoda</taxon>
        <taxon>Chelicerata</taxon>
        <taxon>Arachnida</taxon>
        <taxon>Acari</taxon>
        <taxon>Parasitiformes</taxon>
        <taxon>Ixodida</taxon>
        <taxon>Ixodoidea</taxon>
        <taxon>Ixodidae</taxon>
        <taxon>Ixodinae</taxon>
        <taxon>Ixodes</taxon>
    </lineage>
</organism>
<dbReference type="GO" id="GO:0004519">
    <property type="term" value="F:endonuclease activity"/>
    <property type="evidence" value="ECO:0007669"/>
    <property type="project" value="UniProtKB-KW"/>
</dbReference>
<dbReference type="FunFam" id="1.10.340.70:FF:000003">
    <property type="entry name" value="Protein CBG25708"/>
    <property type="match status" value="1"/>
</dbReference>
<keyword evidence="6" id="KW-0378">Hydrolase</keyword>
<dbReference type="Gene3D" id="3.30.420.10">
    <property type="entry name" value="Ribonuclease H-like superfamily/Ribonuclease H"/>
    <property type="match status" value="1"/>
</dbReference>
<dbReference type="FunFam" id="3.10.20.370:FF:000001">
    <property type="entry name" value="Retrovirus-related Pol polyprotein from transposon 17.6-like protein"/>
    <property type="match status" value="1"/>
</dbReference>
<evidence type="ECO:0000256" key="5">
    <source>
        <dbReference type="ARBA" id="ARBA00022759"/>
    </source>
</evidence>
<dbReference type="PROSITE" id="PS50994">
    <property type="entry name" value="INTEGRASE"/>
    <property type="match status" value="1"/>
</dbReference>
<dbReference type="Pfam" id="PF17921">
    <property type="entry name" value="Integrase_H2C2"/>
    <property type="match status" value="1"/>
</dbReference>
<dbReference type="InterPro" id="IPR001584">
    <property type="entry name" value="Integrase_cat-core"/>
</dbReference>
<feature type="domain" description="Reverse transcriptase" evidence="9">
    <location>
        <begin position="218"/>
        <end position="396"/>
    </location>
</feature>
<evidence type="ECO:0000256" key="1">
    <source>
        <dbReference type="ARBA" id="ARBA00012493"/>
    </source>
</evidence>
<dbReference type="InterPro" id="IPR012337">
    <property type="entry name" value="RNaseH-like_sf"/>
</dbReference>
<dbReference type="GO" id="GO:0003964">
    <property type="term" value="F:RNA-directed DNA polymerase activity"/>
    <property type="evidence" value="ECO:0007669"/>
    <property type="project" value="UniProtKB-KW"/>
</dbReference>
<reference evidence="11" key="1">
    <citation type="journal article" date="2018" name="PLoS Negl. Trop. Dis.">
        <title>Sialome diversity of ticks revealed by RNAseq of single tick salivary glands.</title>
        <authorList>
            <person name="Perner J."/>
            <person name="Kropackova S."/>
            <person name="Kopacek P."/>
            <person name="Ribeiro J.M."/>
        </authorList>
    </citation>
    <scope>NUCLEOTIDE SEQUENCE</scope>
    <source>
        <strain evidence="11">Siblings of single egg batch collected in Ceske Budejovice</strain>
        <tissue evidence="11">Salivary glands</tissue>
    </source>
</reference>
<feature type="compositionally biased region" description="Polar residues" evidence="8">
    <location>
        <begin position="1039"/>
        <end position="1049"/>
    </location>
</feature>
<dbReference type="CDD" id="cd09274">
    <property type="entry name" value="RNase_HI_RT_Ty3"/>
    <property type="match status" value="1"/>
</dbReference>
<dbReference type="Pfam" id="PF17917">
    <property type="entry name" value="RT_RNaseH"/>
    <property type="match status" value="1"/>
</dbReference>
<keyword evidence="2" id="KW-0808">Transferase</keyword>
<dbReference type="CDD" id="cd01647">
    <property type="entry name" value="RT_LTR"/>
    <property type="match status" value="1"/>
</dbReference>
<dbReference type="GO" id="GO:0003676">
    <property type="term" value="F:nucleic acid binding"/>
    <property type="evidence" value="ECO:0007669"/>
    <property type="project" value="InterPro"/>
</dbReference>
<dbReference type="EMBL" id="GEGO01004533">
    <property type="protein sequence ID" value="JAR90871.1"/>
    <property type="molecule type" value="Transcribed_RNA"/>
</dbReference>
<dbReference type="SUPFAM" id="SSF50630">
    <property type="entry name" value="Acid proteases"/>
    <property type="match status" value="1"/>
</dbReference>
<feature type="non-terminal residue" evidence="11">
    <location>
        <position position="1"/>
    </location>
</feature>
<dbReference type="FunFam" id="3.30.420.10:FF:000063">
    <property type="entry name" value="Retrovirus-related Pol polyprotein from transposon 297-like Protein"/>
    <property type="match status" value="1"/>
</dbReference>
<feature type="region of interest" description="Disordered" evidence="8">
    <location>
        <begin position="1015"/>
        <end position="1105"/>
    </location>
</feature>
<dbReference type="InterPro" id="IPR043128">
    <property type="entry name" value="Rev_trsase/Diguanyl_cyclase"/>
</dbReference>
<evidence type="ECO:0000256" key="3">
    <source>
        <dbReference type="ARBA" id="ARBA00022695"/>
    </source>
</evidence>
<evidence type="ECO:0000313" key="11">
    <source>
        <dbReference type="EMBL" id="JAR90871.1"/>
    </source>
</evidence>
<dbReference type="GO" id="GO:0042575">
    <property type="term" value="C:DNA polymerase complex"/>
    <property type="evidence" value="ECO:0007669"/>
    <property type="project" value="UniProtKB-ARBA"/>
</dbReference>
<feature type="compositionally biased region" description="Basic and acidic residues" evidence="8">
    <location>
        <begin position="14"/>
        <end position="28"/>
    </location>
</feature>
<sequence>RRKAKQSSPTPKPTGDKRPGQGGRRRDGETADMFGIFQVTAEEPAVRVVVEVNGNPLEMEVDSGAVCSVINERTMRQLRLSKHKLRPCELRLRTYNRQELKVLGSVMVQVTYKGRQELLRLVVIKGAGVGLLGRDWFKALGIELKVNQLQGESKSQSPSTAAVLRSHAEVFEPGLGKSKGPPVRVEVEPTAQPKFFKPRPVPFALLPRVDEALDKLINQGILEPVRHSRWATPIVPVIKKDGTVRICGDYKSTVNPVVRWESYPLPTTEELFAKLAGCAKFSKLDLDQAYLQVTVDSETADLLTITTHRGLFRVTRLPFGVAVAVAIFQRYMEQLLQGLEGVQVFLDDILVGGKDDAEHNTRLQAVLQRIKDDGVRLKRDKCTFGADEVVFLGYKVSKAGIQPTDDKVKAIHEAPEPKCKKELQAFLGALNFYNRFLRGVSHILEPLHRLLDDGHKWKWTMREAEAFQRAKKLLQSSDVLGHYSVHKPLVMACDASPYGLGVVLSHVDSEGREVPVAYGSRTMTPAERNYAQTDREALAIGFGIRKFHKFVYGRHFRIVTDHKPLLGLLHHTKPMPQVLSPRMLRWSLMLSAYDYELEYRPAHQLRNADALSRLPLTEKNSPPDQKLFEVRMLETAPEIPWDAQKIARCTRNDPTLARVLHWTVVGWPQKKLPDQFKPFVRRQHELSEYRGCLLWGSRVIVPGQARDQVLELLHTMHPGIVRMKALARSTVWWPGIDQDIERKVRTCLPCQETRPEPARARLHPWDFARNPWSRIHIDFAGPFQGKVFLLVVDAHSKWLEVIQMASMSSATVCQKLRALFATHGIPDTIVSDNGTAFVSQEFKEFTLRNQIRHVKVAPYHPSSNGQVERMVQETKQVLRRMERGDMATKLARFLLSQHILPHSTTGKSPAELLMGRRLHTALDRLHPDLQTEMVDKQEKQALRGRQGVREFELQDTVFIRNYLAGPKWLPGVVTEITGPVSYKVRTIDGRLWKRHVDQIRSRQWSTYLEAEPATELPLQQRPLPCEPRPLDEPVEERPLSTSNADFSAQPTAPEETPAATPSSQLPRAPEPRRQEVLPTSAPEQERPSRPQRQRQRPNYLKDYVT</sequence>
<dbReference type="InterPro" id="IPR000477">
    <property type="entry name" value="RT_dom"/>
</dbReference>
<evidence type="ECO:0000256" key="7">
    <source>
        <dbReference type="ARBA" id="ARBA00022918"/>
    </source>
</evidence>
<dbReference type="PROSITE" id="PS50878">
    <property type="entry name" value="RT_POL"/>
    <property type="match status" value="1"/>
</dbReference>
<dbReference type="Pfam" id="PF00665">
    <property type="entry name" value="rve"/>
    <property type="match status" value="1"/>
</dbReference>
<keyword evidence="7" id="KW-0695">RNA-directed DNA polymerase</keyword>
<keyword evidence="5" id="KW-0255">Endonuclease</keyword>
<dbReference type="InterPro" id="IPR043502">
    <property type="entry name" value="DNA/RNA_pol_sf"/>
</dbReference>
<protein>
    <recommendedName>
        <fullName evidence="1">RNA-directed DNA polymerase</fullName>
        <ecNumber evidence="1">2.7.7.49</ecNumber>
    </recommendedName>
</protein>
<dbReference type="Gene3D" id="3.10.10.10">
    <property type="entry name" value="HIV Type 1 Reverse Transcriptase, subunit A, domain 1"/>
    <property type="match status" value="1"/>
</dbReference>
<dbReference type="GO" id="GO:0015074">
    <property type="term" value="P:DNA integration"/>
    <property type="evidence" value="ECO:0007669"/>
    <property type="project" value="InterPro"/>
</dbReference>
<keyword evidence="3" id="KW-0548">Nucleotidyltransferase</keyword>
<feature type="compositionally biased region" description="Low complexity" evidence="8">
    <location>
        <begin position="1050"/>
        <end position="1061"/>
    </location>
</feature>
<dbReference type="InterPro" id="IPR036397">
    <property type="entry name" value="RNaseH_sf"/>
</dbReference>
<evidence type="ECO:0000256" key="8">
    <source>
        <dbReference type="SAM" id="MobiDB-lite"/>
    </source>
</evidence>
<evidence type="ECO:0000259" key="10">
    <source>
        <dbReference type="PROSITE" id="PS50994"/>
    </source>
</evidence>
<name>A0A147BJE4_IXORI</name>
<dbReference type="Gene3D" id="3.30.70.270">
    <property type="match status" value="2"/>
</dbReference>
<proteinExistence type="predicted"/>
<dbReference type="Gene3D" id="2.40.70.10">
    <property type="entry name" value="Acid Proteases"/>
    <property type="match status" value="1"/>
</dbReference>
<evidence type="ECO:0000259" key="9">
    <source>
        <dbReference type="PROSITE" id="PS50878"/>
    </source>
</evidence>
<dbReference type="AlphaFoldDB" id="A0A147BJE4"/>
<dbReference type="Pfam" id="PF13975">
    <property type="entry name" value="gag-asp_proteas"/>
    <property type="match status" value="1"/>
</dbReference>
<feature type="region of interest" description="Disordered" evidence="8">
    <location>
        <begin position="1"/>
        <end position="28"/>
    </location>
</feature>
<dbReference type="Gene3D" id="1.10.340.70">
    <property type="match status" value="1"/>
</dbReference>
<dbReference type="SUPFAM" id="SSF53098">
    <property type="entry name" value="Ribonuclease H-like"/>
    <property type="match status" value="1"/>
</dbReference>
<dbReference type="SUPFAM" id="SSF56672">
    <property type="entry name" value="DNA/RNA polymerases"/>
    <property type="match status" value="1"/>
</dbReference>